<dbReference type="SUPFAM" id="SSF56784">
    <property type="entry name" value="HAD-like"/>
    <property type="match status" value="1"/>
</dbReference>
<accession>A0A514ZAG9</accession>
<gene>
    <name evidence="1" type="ORF">FLP15_10815</name>
</gene>
<dbReference type="NCBIfam" id="TIGR01484">
    <property type="entry name" value="HAD-SF-IIB"/>
    <property type="match status" value="1"/>
</dbReference>
<dbReference type="Proteomes" id="UP000315128">
    <property type="component" value="Chromosome"/>
</dbReference>
<dbReference type="GO" id="GO:0000287">
    <property type="term" value="F:magnesium ion binding"/>
    <property type="evidence" value="ECO:0007669"/>
    <property type="project" value="TreeGrafter"/>
</dbReference>
<dbReference type="AlphaFoldDB" id="A0A514ZAG9"/>
<dbReference type="Pfam" id="PF08282">
    <property type="entry name" value="Hydrolase_3"/>
    <property type="match status" value="1"/>
</dbReference>
<dbReference type="NCBIfam" id="TIGR00099">
    <property type="entry name" value="Cof-subfamily"/>
    <property type="match status" value="1"/>
</dbReference>
<dbReference type="PANTHER" id="PTHR10000:SF8">
    <property type="entry name" value="HAD SUPERFAMILY HYDROLASE-LIKE, TYPE 3"/>
    <property type="match status" value="1"/>
</dbReference>
<organism evidence="1 2">
    <name type="scientific">Lactococcus protaetiae</name>
    <dbReference type="NCBI Taxonomy" id="2592653"/>
    <lineage>
        <taxon>Bacteria</taxon>
        <taxon>Bacillati</taxon>
        <taxon>Bacillota</taxon>
        <taxon>Bacilli</taxon>
        <taxon>Lactobacillales</taxon>
        <taxon>Streptococcaceae</taxon>
        <taxon>Lactococcus</taxon>
    </lineage>
</organism>
<dbReference type="KEGG" id="lack:FLP15_10815"/>
<evidence type="ECO:0000313" key="1">
    <source>
        <dbReference type="EMBL" id="QDK71565.1"/>
    </source>
</evidence>
<dbReference type="InterPro" id="IPR023214">
    <property type="entry name" value="HAD_sf"/>
</dbReference>
<keyword evidence="2" id="KW-1185">Reference proteome</keyword>
<protein>
    <submittedName>
        <fullName evidence="1">HAD family phosphatase</fullName>
    </submittedName>
</protein>
<dbReference type="SFLD" id="SFLDG01144">
    <property type="entry name" value="C2.B.4:_PGP_Like"/>
    <property type="match status" value="1"/>
</dbReference>
<dbReference type="PROSITE" id="PS01228">
    <property type="entry name" value="COF_1"/>
    <property type="match status" value="1"/>
</dbReference>
<proteinExistence type="predicted"/>
<dbReference type="InterPro" id="IPR006379">
    <property type="entry name" value="HAD-SF_hydro_IIB"/>
</dbReference>
<dbReference type="PANTHER" id="PTHR10000">
    <property type="entry name" value="PHOSPHOSERINE PHOSPHATASE"/>
    <property type="match status" value="1"/>
</dbReference>
<dbReference type="SFLD" id="SFLDG01140">
    <property type="entry name" value="C2.B:_Phosphomannomutase_and_P"/>
    <property type="match status" value="1"/>
</dbReference>
<dbReference type="CDD" id="cd07516">
    <property type="entry name" value="HAD_Pase"/>
    <property type="match status" value="1"/>
</dbReference>
<dbReference type="InterPro" id="IPR036412">
    <property type="entry name" value="HAD-like_sf"/>
</dbReference>
<reference evidence="1 2" key="1">
    <citation type="submission" date="2019-07" db="EMBL/GenBank/DDBJ databases">
        <title>Genome sequencing of KACC 19320.</title>
        <authorList>
            <person name="Heo J."/>
            <person name="Kim S.-J."/>
            <person name="Kim J.-S."/>
            <person name="Hong S.-B."/>
            <person name="Kwon S.-W."/>
        </authorList>
    </citation>
    <scope>NUCLEOTIDE SEQUENCE [LARGE SCALE GENOMIC DNA]</scope>
    <source>
        <strain evidence="1 2">KACC 19320</strain>
    </source>
</reference>
<dbReference type="EMBL" id="CP041356">
    <property type="protein sequence ID" value="QDK71565.1"/>
    <property type="molecule type" value="Genomic_DNA"/>
</dbReference>
<evidence type="ECO:0000313" key="2">
    <source>
        <dbReference type="Proteomes" id="UP000315128"/>
    </source>
</evidence>
<dbReference type="OrthoDB" id="9790031at2"/>
<dbReference type="GO" id="GO:0005829">
    <property type="term" value="C:cytosol"/>
    <property type="evidence" value="ECO:0007669"/>
    <property type="project" value="TreeGrafter"/>
</dbReference>
<dbReference type="Gene3D" id="3.30.1240.10">
    <property type="match status" value="1"/>
</dbReference>
<dbReference type="InterPro" id="IPR000150">
    <property type="entry name" value="Cof"/>
</dbReference>
<dbReference type="Gene3D" id="3.40.50.1000">
    <property type="entry name" value="HAD superfamily/HAD-like"/>
    <property type="match status" value="1"/>
</dbReference>
<dbReference type="GO" id="GO:0016791">
    <property type="term" value="F:phosphatase activity"/>
    <property type="evidence" value="ECO:0007669"/>
    <property type="project" value="UniProtKB-ARBA"/>
</dbReference>
<sequence>MTNKIKLVALDLDGTLLNSSKEISRENIEAIDAARDKGVDVVLTTGRPLIAIQPFLKRLNMLDFDDYSVTFNGGLVQRNTGQILSKKSFSYEEIEEIKTLTSRLDIPCDILSEEKVFVTKSARVSEYETLNKLLTFIKMDFNDVPREVVYNKIVSCTEREFLDESLKQIPAEFFSRFEIFKTQAKLLEFMPKGINKAYGLTQLIGQLDLQPENVMAMGDEANDLSMIAWAGYGVAMGNAVDSVKEQANIISSLTNDQNAVADMIEKYVL</sequence>
<name>A0A514ZAG9_9LACT</name>
<dbReference type="RefSeq" id="WP_142767126.1">
    <property type="nucleotide sequence ID" value="NZ_CP041356.1"/>
</dbReference>
<dbReference type="SFLD" id="SFLDS00003">
    <property type="entry name" value="Haloacid_Dehalogenase"/>
    <property type="match status" value="1"/>
</dbReference>